<dbReference type="InterPro" id="IPR015943">
    <property type="entry name" value="WD40/YVTN_repeat-like_dom_sf"/>
</dbReference>
<dbReference type="EMBL" id="BANB01000062">
    <property type="protein sequence ID" value="GAN76140.1"/>
    <property type="molecule type" value="Genomic_DNA"/>
</dbReference>
<dbReference type="SMART" id="SM00564">
    <property type="entry name" value="PQQ"/>
    <property type="match status" value="5"/>
</dbReference>
<dbReference type="RefSeq" id="WP_048859926.1">
    <property type="nucleotide sequence ID" value="NZ_BANB01000062.1"/>
</dbReference>
<sequence length="445" mass="46944">MTRPIGRRAALWAPLALPVALGGCSWLENLFQSHKEPVPGKRVDIVASRRGLNVDKSGTLKVVLPPRVTNADWPQAGGNPSHLMGHLSAGDRLTEAWSADIGEGGGYRQKILCQPVADKGLVYTMDSDAVVSAFDMHTGDRLWTADTKSEDDDSTNIGGGLGVNGGVVYAVNGLAWLVALDARTGKEKYRQNVGAPTRSAPTIADGRVFFTTIEDKLLARAADDGRALWSYQGESAATSLLGQPAPAYANGLVVGGFGSGEIAGLRAETGGVAWTDSLASLRGRGNAGDLSAIRGLPVIDEGQVYVVGLGGLLVAIDQRTGRRLWEREVAGEDSVWVVGDWLFVLSLQQQLAAVARADGRVAWVTDLPRYDDEETRSDPITWFGPILVGDRLVLAGTNSQAIAVSPYTGAILGQQDLSGPASLGPIAVDGTVFIVTDDGRLLALR</sequence>
<proteinExistence type="predicted"/>
<evidence type="ECO:0000313" key="2">
    <source>
        <dbReference type="EMBL" id="GAN76140.1"/>
    </source>
</evidence>
<dbReference type="PROSITE" id="PS51257">
    <property type="entry name" value="PROKAR_LIPOPROTEIN"/>
    <property type="match status" value="1"/>
</dbReference>
<dbReference type="Pfam" id="PF13360">
    <property type="entry name" value="PQQ_2"/>
    <property type="match status" value="2"/>
</dbReference>
<dbReference type="AlphaFoldDB" id="A0A0D6P322"/>
<name>A0A0D6P322_9PROT</name>
<dbReference type="Gene3D" id="2.130.10.10">
    <property type="entry name" value="YVTN repeat-like/Quinoprotein amine dehydrogenase"/>
    <property type="match status" value="1"/>
</dbReference>
<organism evidence="2 3">
    <name type="scientific">Acidisphaera rubrifaciens HS-AP3</name>
    <dbReference type="NCBI Taxonomy" id="1231350"/>
    <lineage>
        <taxon>Bacteria</taxon>
        <taxon>Pseudomonadati</taxon>
        <taxon>Pseudomonadota</taxon>
        <taxon>Alphaproteobacteria</taxon>
        <taxon>Acetobacterales</taxon>
        <taxon>Acetobacteraceae</taxon>
        <taxon>Acidisphaera</taxon>
    </lineage>
</organism>
<accession>A0A0D6P322</accession>
<dbReference type="PANTHER" id="PTHR34512">
    <property type="entry name" value="CELL SURFACE PROTEIN"/>
    <property type="match status" value="1"/>
</dbReference>
<reference evidence="2 3" key="1">
    <citation type="submission" date="2012-11" db="EMBL/GenBank/DDBJ databases">
        <title>Whole genome sequence of Acidisphaera rubrifaciens HS-AP3.</title>
        <authorList>
            <person name="Azuma Y."/>
            <person name="Higashiura N."/>
            <person name="Hirakawa H."/>
            <person name="Matsushita K."/>
        </authorList>
    </citation>
    <scope>NUCLEOTIDE SEQUENCE [LARGE SCALE GENOMIC DNA]</scope>
    <source>
        <strain evidence="2 3">HS-AP3</strain>
    </source>
</reference>
<protein>
    <submittedName>
        <fullName evidence="2">Dehydrogenase with coenzyme pyrrolo-quinoline quinone (PQQ)</fullName>
    </submittedName>
</protein>
<evidence type="ECO:0000259" key="1">
    <source>
        <dbReference type="Pfam" id="PF13360"/>
    </source>
</evidence>
<dbReference type="OrthoDB" id="5290752at2"/>
<comment type="caution">
    <text evidence="2">The sequence shown here is derived from an EMBL/GenBank/DDBJ whole genome shotgun (WGS) entry which is preliminary data.</text>
</comment>
<keyword evidence="3" id="KW-1185">Reference proteome</keyword>
<feature type="domain" description="Pyrrolo-quinoline quinone repeat" evidence="1">
    <location>
        <begin position="385"/>
        <end position="444"/>
    </location>
</feature>
<gene>
    <name evidence="2" type="ORF">Asru_0062_05</name>
</gene>
<evidence type="ECO:0000313" key="3">
    <source>
        <dbReference type="Proteomes" id="UP000032680"/>
    </source>
</evidence>
<dbReference type="InterPro" id="IPR018391">
    <property type="entry name" value="PQQ_b-propeller_rpt"/>
</dbReference>
<dbReference type="InterPro" id="IPR011047">
    <property type="entry name" value="Quinoprotein_ADH-like_sf"/>
</dbReference>
<dbReference type="Proteomes" id="UP000032680">
    <property type="component" value="Unassembled WGS sequence"/>
</dbReference>
<feature type="domain" description="Pyrrolo-quinoline quinone repeat" evidence="1">
    <location>
        <begin position="128"/>
        <end position="364"/>
    </location>
</feature>
<dbReference type="SUPFAM" id="SSF50998">
    <property type="entry name" value="Quinoprotein alcohol dehydrogenase-like"/>
    <property type="match status" value="1"/>
</dbReference>
<dbReference type="PANTHER" id="PTHR34512:SF30">
    <property type="entry name" value="OUTER MEMBRANE PROTEIN ASSEMBLY FACTOR BAMB"/>
    <property type="match status" value="1"/>
</dbReference>
<dbReference type="InterPro" id="IPR002372">
    <property type="entry name" value="PQQ_rpt_dom"/>
</dbReference>